<sequence>MRLVSIADDYVDLLSSRDREFMQKHGRPCVLLVRLRFRVKRHDFAVPLRSNIAPNVPKEQYFALPPRPATRPKCRHGVHYIKMFPVRRCLVRRFRTEGNAYYEKLVAILDTNQSRLVRECQAYLDEYERLGKPCFAVDLDKALELMESI</sequence>
<dbReference type="Proteomes" id="UP001194273">
    <property type="component" value="Unassembled WGS sequence"/>
</dbReference>
<accession>A0ABR9QU47</accession>
<dbReference type="RefSeq" id="WP_193530217.1">
    <property type="nucleotide sequence ID" value="NZ_JADCJZ010000003.1"/>
</dbReference>
<reference evidence="1 2" key="1">
    <citation type="submission" date="2020-10" db="EMBL/GenBank/DDBJ databases">
        <title>ChiBAC.</title>
        <authorList>
            <person name="Zenner C."/>
            <person name="Hitch T.C.A."/>
            <person name="Clavel T."/>
        </authorList>
    </citation>
    <scope>NUCLEOTIDE SEQUENCE [LARGE SCALE GENOMIC DNA]</scope>
    <source>
        <strain evidence="1 2">DSM 107455</strain>
    </source>
</reference>
<evidence type="ECO:0000313" key="1">
    <source>
        <dbReference type="EMBL" id="MBE5024606.1"/>
    </source>
</evidence>
<gene>
    <name evidence="1" type="ORF">INF26_07050</name>
</gene>
<organism evidence="1 2">
    <name type="scientific">Thermophilibacter gallinarum</name>
    <dbReference type="NCBI Taxonomy" id="2779357"/>
    <lineage>
        <taxon>Bacteria</taxon>
        <taxon>Bacillati</taxon>
        <taxon>Actinomycetota</taxon>
        <taxon>Coriobacteriia</taxon>
        <taxon>Coriobacteriales</taxon>
        <taxon>Atopobiaceae</taxon>
        <taxon>Thermophilibacter</taxon>
    </lineage>
</organism>
<name>A0ABR9QU47_9ACTN</name>
<proteinExistence type="predicted"/>
<evidence type="ECO:0000313" key="2">
    <source>
        <dbReference type="Proteomes" id="UP001194273"/>
    </source>
</evidence>
<protein>
    <submittedName>
        <fullName evidence="1">Uncharacterized protein</fullName>
    </submittedName>
</protein>
<dbReference type="EMBL" id="JADCJZ010000003">
    <property type="protein sequence ID" value="MBE5024606.1"/>
    <property type="molecule type" value="Genomic_DNA"/>
</dbReference>
<keyword evidence="2" id="KW-1185">Reference proteome</keyword>
<comment type="caution">
    <text evidence="1">The sequence shown here is derived from an EMBL/GenBank/DDBJ whole genome shotgun (WGS) entry which is preliminary data.</text>
</comment>